<dbReference type="InterPro" id="IPR039329">
    <property type="entry name" value="SIAE"/>
</dbReference>
<feature type="signal peptide" evidence="2">
    <location>
        <begin position="1"/>
        <end position="23"/>
    </location>
</feature>
<accession>A0ABV8PPH3</accession>
<comment type="caution">
    <text evidence="4">The sequence shown here is derived from an EMBL/GenBank/DDBJ whole genome shotgun (WGS) entry which is preliminary data.</text>
</comment>
<dbReference type="InterPro" id="IPR036514">
    <property type="entry name" value="SGNH_hydro_sf"/>
</dbReference>
<dbReference type="PANTHER" id="PTHR22901">
    <property type="entry name" value="SIALATE O-ACETYLESTERASE"/>
    <property type="match status" value="1"/>
</dbReference>
<keyword evidence="2" id="KW-0732">Signal</keyword>
<dbReference type="RefSeq" id="WP_379767671.1">
    <property type="nucleotide sequence ID" value="NZ_JBHSCL010000011.1"/>
</dbReference>
<feature type="chain" id="PRO_5045495586" evidence="2">
    <location>
        <begin position="24"/>
        <end position="476"/>
    </location>
</feature>
<dbReference type="Pfam" id="PF03629">
    <property type="entry name" value="SASA"/>
    <property type="match status" value="1"/>
</dbReference>
<keyword evidence="1" id="KW-0378">Hydrolase</keyword>
<dbReference type="PANTHER" id="PTHR22901:SF0">
    <property type="entry name" value="SIALATE O-ACETYLESTERASE"/>
    <property type="match status" value="1"/>
</dbReference>
<evidence type="ECO:0000313" key="5">
    <source>
        <dbReference type="Proteomes" id="UP001595841"/>
    </source>
</evidence>
<gene>
    <name evidence="4" type="ORF">ACFOWS_17980</name>
</gene>
<reference evidence="5" key="1">
    <citation type="journal article" date="2019" name="Int. J. Syst. Evol. Microbiol.">
        <title>The Global Catalogue of Microorganisms (GCM) 10K type strain sequencing project: providing services to taxonomists for standard genome sequencing and annotation.</title>
        <authorList>
            <consortium name="The Broad Institute Genomics Platform"/>
            <consortium name="The Broad Institute Genome Sequencing Center for Infectious Disease"/>
            <person name="Wu L."/>
            <person name="Ma J."/>
        </authorList>
    </citation>
    <scope>NUCLEOTIDE SEQUENCE [LARGE SCALE GENOMIC DNA]</scope>
    <source>
        <strain evidence="5">CGMCC 1.15774</strain>
    </source>
</reference>
<keyword evidence="5" id="KW-1185">Reference proteome</keyword>
<dbReference type="Proteomes" id="UP001595841">
    <property type="component" value="Unassembled WGS sequence"/>
</dbReference>
<feature type="domain" description="Sialate O-acetylesterase" evidence="3">
    <location>
        <begin position="108"/>
        <end position="357"/>
    </location>
</feature>
<dbReference type="Gene3D" id="3.40.50.1110">
    <property type="entry name" value="SGNH hydrolase"/>
    <property type="match status" value="1"/>
</dbReference>
<dbReference type="EMBL" id="JBHSCL010000011">
    <property type="protein sequence ID" value="MFC4222048.1"/>
    <property type="molecule type" value="Genomic_DNA"/>
</dbReference>
<evidence type="ECO:0000313" key="4">
    <source>
        <dbReference type="EMBL" id="MFC4222048.1"/>
    </source>
</evidence>
<name>A0ABV8PPH3_9FLAO</name>
<evidence type="ECO:0000256" key="2">
    <source>
        <dbReference type="SAM" id="SignalP"/>
    </source>
</evidence>
<dbReference type="InterPro" id="IPR005181">
    <property type="entry name" value="SASA"/>
</dbReference>
<protein>
    <submittedName>
        <fullName evidence="4">Sialate O-acetylesterase</fullName>
    </submittedName>
</protein>
<organism evidence="4 5">
    <name type="scientific">Flagellimonas marina</name>
    <dbReference type="NCBI Taxonomy" id="1775168"/>
    <lineage>
        <taxon>Bacteria</taxon>
        <taxon>Pseudomonadati</taxon>
        <taxon>Bacteroidota</taxon>
        <taxon>Flavobacteriia</taxon>
        <taxon>Flavobacteriales</taxon>
        <taxon>Flavobacteriaceae</taxon>
        <taxon>Flagellimonas</taxon>
    </lineage>
</organism>
<dbReference type="InterPro" id="IPR013783">
    <property type="entry name" value="Ig-like_fold"/>
</dbReference>
<sequence>MKNLKKIIILLNLFLLALLHAHAQVTLPAIFNSNMVLQRNREVAIWGKTDTKITVTVTTSWNDQFYETKSDKEGNWKIKVATPDAGGPYSIKISDGQDLVLENVLIGEVWVCSGQSNMEWRIQQLGSKLPQGLNDILLKSKNTSIRLFNIKNERGLTPKQDFDGKWEEANAVSVSNFSATGYYFGNLLYETLGVPIGLISSNWGGTRIQAWIDEEGLKSFDPTILEDKKKELKHNTSTSLFNAMINPMLGYEIHGVIWYQGESNRREPEIYDDLMVLMLERWRTLWGIGEFPFYYCQLAPYDYHDKLEPDLNSAFIREGQYLASKKIPNSGMVSLLDTGEENDIHPLNKIEAGKRLAYFALKETYGVEGIVCRGPEPEDMTINGSEVKLTFINDDGGLTNYGKGYKLFEIAGADKKFYPATAEYISKQRVLILSSPKVDKPVAVRYGFKDFVVGDLFNSYGIPAPSFRTDNWEEEN</sequence>
<evidence type="ECO:0000259" key="3">
    <source>
        <dbReference type="Pfam" id="PF03629"/>
    </source>
</evidence>
<dbReference type="SUPFAM" id="SSF52266">
    <property type="entry name" value="SGNH hydrolase"/>
    <property type="match status" value="1"/>
</dbReference>
<evidence type="ECO:0000256" key="1">
    <source>
        <dbReference type="ARBA" id="ARBA00022801"/>
    </source>
</evidence>
<dbReference type="Gene3D" id="2.60.40.10">
    <property type="entry name" value="Immunoglobulins"/>
    <property type="match status" value="1"/>
</dbReference>
<proteinExistence type="predicted"/>